<protein>
    <submittedName>
        <fullName evidence="2">Uncharacterized protein</fullName>
    </submittedName>
</protein>
<feature type="region of interest" description="Disordered" evidence="1">
    <location>
        <begin position="1"/>
        <end position="117"/>
    </location>
</feature>
<dbReference type="EMBL" id="CADCTP010000020">
    <property type="protein sequence ID" value="CAA9215767.1"/>
    <property type="molecule type" value="Genomic_DNA"/>
</dbReference>
<proteinExistence type="predicted"/>
<feature type="compositionally biased region" description="Basic and acidic residues" evidence="1">
    <location>
        <begin position="22"/>
        <end position="39"/>
    </location>
</feature>
<feature type="non-terminal residue" evidence="2">
    <location>
        <position position="1"/>
    </location>
</feature>
<gene>
    <name evidence="2" type="ORF">AVDCRST_MAG41-208</name>
</gene>
<evidence type="ECO:0000256" key="1">
    <source>
        <dbReference type="SAM" id="MobiDB-lite"/>
    </source>
</evidence>
<dbReference type="AlphaFoldDB" id="A0A6J4H7E1"/>
<accession>A0A6J4H7E1</accession>
<feature type="compositionally biased region" description="Basic and acidic residues" evidence="1">
    <location>
        <begin position="1"/>
        <end position="12"/>
    </location>
</feature>
<feature type="non-terminal residue" evidence="2">
    <location>
        <position position="117"/>
    </location>
</feature>
<feature type="compositionally biased region" description="Low complexity" evidence="1">
    <location>
        <begin position="101"/>
        <end position="110"/>
    </location>
</feature>
<organism evidence="2">
    <name type="scientific">uncultured Mycobacteriales bacterium</name>
    <dbReference type="NCBI Taxonomy" id="581187"/>
    <lineage>
        <taxon>Bacteria</taxon>
        <taxon>Bacillati</taxon>
        <taxon>Actinomycetota</taxon>
        <taxon>Actinomycetes</taxon>
        <taxon>Mycobacteriales</taxon>
        <taxon>environmental samples</taxon>
    </lineage>
</organism>
<sequence>EGHDVHQDERAARRAAAVAVGRDGEGAPGHRRDDHHDPQRGAGADRGGGHPGGVHRRPVDRAGRAVHRGEGAGRRLLDLRGRHLGAGGGGGAEVRRDPREALAGLAGRGRAPPDHGV</sequence>
<name>A0A6J4H7E1_9ACTN</name>
<reference evidence="2" key="1">
    <citation type="submission" date="2020-02" db="EMBL/GenBank/DDBJ databases">
        <authorList>
            <person name="Meier V. D."/>
        </authorList>
    </citation>
    <scope>NUCLEOTIDE SEQUENCE</scope>
    <source>
        <strain evidence="2">AVDCRST_MAG41</strain>
    </source>
</reference>
<evidence type="ECO:0000313" key="2">
    <source>
        <dbReference type="EMBL" id="CAA9215767.1"/>
    </source>
</evidence>
<feature type="compositionally biased region" description="Basic and acidic residues" evidence="1">
    <location>
        <begin position="57"/>
        <end position="81"/>
    </location>
</feature>